<dbReference type="SUPFAM" id="SSF56601">
    <property type="entry name" value="beta-lactamase/transpeptidase-like"/>
    <property type="match status" value="1"/>
</dbReference>
<dbReference type="InterPro" id="IPR001460">
    <property type="entry name" value="PCN-bd_Tpept"/>
</dbReference>
<dbReference type="AlphaFoldDB" id="A0A1I5W5F9"/>
<dbReference type="EMBL" id="FOXR01000014">
    <property type="protein sequence ID" value="SFQ14486.1"/>
    <property type="molecule type" value="Genomic_DNA"/>
</dbReference>
<proteinExistence type="predicted"/>
<evidence type="ECO:0000313" key="3">
    <source>
        <dbReference type="EMBL" id="SFQ14486.1"/>
    </source>
</evidence>
<dbReference type="STRING" id="937334.SAMN05444406_1147"/>
<evidence type="ECO:0000256" key="1">
    <source>
        <dbReference type="SAM" id="Phobius"/>
    </source>
</evidence>
<dbReference type="InterPro" id="IPR012338">
    <property type="entry name" value="Beta-lactam/transpept-like"/>
</dbReference>
<dbReference type="Proteomes" id="UP000198577">
    <property type="component" value="Unassembled WGS sequence"/>
</dbReference>
<keyword evidence="1" id="KW-0472">Membrane</keyword>
<keyword evidence="1" id="KW-0812">Transmembrane</keyword>
<keyword evidence="1" id="KW-1133">Transmembrane helix</keyword>
<evidence type="ECO:0000259" key="2">
    <source>
        <dbReference type="Pfam" id="PF00905"/>
    </source>
</evidence>
<dbReference type="RefSeq" id="WP_025746767.1">
    <property type="nucleotide sequence ID" value="NZ_FOXR01000014.1"/>
</dbReference>
<dbReference type="Gene3D" id="3.90.1310.10">
    <property type="entry name" value="Penicillin-binding protein 2a (Domain 2)"/>
    <property type="match status" value="1"/>
</dbReference>
<name>A0A1I5W5F9_9FIRM</name>
<organism evidence="3 4">
    <name type="scientific">Caldicoprobacter faecalis</name>
    <dbReference type="NCBI Taxonomy" id="937334"/>
    <lineage>
        <taxon>Bacteria</taxon>
        <taxon>Bacillati</taxon>
        <taxon>Bacillota</taxon>
        <taxon>Clostridia</taxon>
        <taxon>Caldicoprobacterales</taxon>
        <taxon>Caldicoprobacteraceae</taxon>
        <taxon>Caldicoprobacter</taxon>
    </lineage>
</organism>
<dbReference type="Pfam" id="PF00905">
    <property type="entry name" value="Transpeptidase"/>
    <property type="match status" value="1"/>
</dbReference>
<keyword evidence="4" id="KW-1185">Reference proteome</keyword>
<accession>A0A1I5W5F9</accession>
<dbReference type="GO" id="GO:0071972">
    <property type="term" value="F:peptidoglycan L,D-transpeptidase activity"/>
    <property type="evidence" value="ECO:0007669"/>
    <property type="project" value="TreeGrafter"/>
</dbReference>
<dbReference type="Gene3D" id="3.40.710.10">
    <property type="entry name" value="DD-peptidase/beta-lactamase superfamily"/>
    <property type="match status" value="1"/>
</dbReference>
<gene>
    <name evidence="3" type="ORF">SAMN05444406_1147</name>
</gene>
<dbReference type="GO" id="GO:0008658">
    <property type="term" value="F:penicillin binding"/>
    <property type="evidence" value="ECO:0007669"/>
    <property type="project" value="InterPro"/>
</dbReference>
<dbReference type="GO" id="GO:0005886">
    <property type="term" value="C:plasma membrane"/>
    <property type="evidence" value="ECO:0007669"/>
    <property type="project" value="TreeGrafter"/>
</dbReference>
<dbReference type="PANTHER" id="PTHR30627">
    <property type="entry name" value="PEPTIDOGLYCAN D,D-TRANSPEPTIDASE"/>
    <property type="match status" value="1"/>
</dbReference>
<feature type="domain" description="Penicillin-binding protein transpeptidase" evidence="2">
    <location>
        <begin position="173"/>
        <end position="479"/>
    </location>
</feature>
<dbReference type="InterPro" id="IPR050515">
    <property type="entry name" value="Beta-lactam/transpept"/>
</dbReference>
<protein>
    <submittedName>
        <fullName evidence="3">Cell elongation-specific peptidoglycan D,D-transpeptidase</fullName>
    </submittedName>
</protein>
<dbReference type="GO" id="GO:0071555">
    <property type="term" value="P:cell wall organization"/>
    <property type="evidence" value="ECO:0007669"/>
    <property type="project" value="TreeGrafter"/>
</dbReference>
<sequence length="486" mass="54042">MSKRKIKRNTIGVLLVLTALYLSLIAYFCYAVLFYGSRWFADSYNTRVKMDETNPRIIPGSIMDRNGVVLAETKDELVKNPTTGKDEKYYFRVYHNEAASVAHVVGVNHSKYGRMGVEAFYIYYLMGYNNSLIEKIYQKAFLPQERGNDVVLTVDFRLQDYVSGLMRKQGKKGSVVLINPKTGEILTMVSHPTFNPNDMERVDDDSLVNRATQGLYPPGSIFKLITAASALENIEDIRQRKFNCTGAVEFDGERIQCYKGEAHGELDLTQALVVSCNTTFASLGIEIEWKDLLKTGKRFGFNDDFLFSDIKVKPSSLPIGYRTSKQEMAWTAIGQGKVLVTPLHMAMIAATIANDGIMMEPKLLYKVVGRNGDIQKQLEPDVYRKVLDKENAEALKNMMVKVVLEGTGKQAQSNKITIAGKTGTAEEGSKDESNKNIAWFVGFAPVDNPTLAIAVLLEDVGQGETGGTQAAPLARKVLEKAVELGY</sequence>
<reference evidence="3 4" key="1">
    <citation type="submission" date="2016-10" db="EMBL/GenBank/DDBJ databases">
        <authorList>
            <person name="de Groot N.N."/>
        </authorList>
    </citation>
    <scope>NUCLEOTIDE SEQUENCE [LARGE SCALE GENOMIC DNA]</scope>
    <source>
        <strain evidence="3 4">DSM 20678</strain>
    </source>
</reference>
<feature type="transmembrane region" description="Helical" evidence="1">
    <location>
        <begin position="12"/>
        <end position="35"/>
    </location>
</feature>
<evidence type="ECO:0000313" key="4">
    <source>
        <dbReference type="Proteomes" id="UP000198577"/>
    </source>
</evidence>
<dbReference type="PANTHER" id="PTHR30627:SF24">
    <property type="entry name" value="PENICILLIN-BINDING PROTEIN 4B"/>
    <property type="match status" value="1"/>
</dbReference>